<name>A0A5C8IV45_9BACT</name>
<dbReference type="OrthoDB" id="1521841at2"/>
<gene>
    <name evidence="2" type="ORF">FVR03_22040</name>
</gene>
<evidence type="ECO:0008006" key="4">
    <source>
        <dbReference type="Google" id="ProtNLM"/>
    </source>
</evidence>
<dbReference type="RefSeq" id="WP_147923942.1">
    <property type="nucleotide sequence ID" value="NZ_VRTY01000133.1"/>
</dbReference>
<dbReference type="SUPFAM" id="SSF63825">
    <property type="entry name" value="YWTD domain"/>
    <property type="match status" value="1"/>
</dbReference>
<evidence type="ECO:0000313" key="3">
    <source>
        <dbReference type="Proteomes" id="UP000321926"/>
    </source>
</evidence>
<proteinExistence type="predicted"/>
<protein>
    <recommendedName>
        <fullName evidence="4">LVIVD repeat-containing protein</fullName>
    </recommendedName>
</protein>
<dbReference type="AlphaFoldDB" id="A0A5C8IV45"/>
<reference evidence="2 3" key="1">
    <citation type="submission" date="2019-08" db="EMBL/GenBank/DDBJ databases">
        <authorList>
            <person name="Shi S."/>
        </authorList>
    </citation>
    <scope>NUCLEOTIDE SEQUENCE [LARGE SCALE GENOMIC DNA]</scope>
    <source>
        <strain evidence="2 3">GY10130</strain>
    </source>
</reference>
<dbReference type="Proteomes" id="UP000321926">
    <property type="component" value="Unassembled WGS sequence"/>
</dbReference>
<evidence type="ECO:0000256" key="1">
    <source>
        <dbReference type="SAM" id="SignalP"/>
    </source>
</evidence>
<keyword evidence="1" id="KW-0732">Signal</keyword>
<keyword evidence="3" id="KW-1185">Reference proteome</keyword>
<feature type="signal peptide" evidence="1">
    <location>
        <begin position="1"/>
        <end position="22"/>
    </location>
</feature>
<accession>A0A5C8IV45</accession>
<dbReference type="Pfam" id="PF08309">
    <property type="entry name" value="LVIVD"/>
    <property type="match status" value="1"/>
</dbReference>
<comment type="caution">
    <text evidence="2">The sequence shown here is derived from an EMBL/GenBank/DDBJ whole genome shotgun (WGS) entry which is preliminary data.</text>
</comment>
<evidence type="ECO:0000313" key="2">
    <source>
        <dbReference type="EMBL" id="TXK25019.1"/>
    </source>
</evidence>
<feature type="chain" id="PRO_5023022247" description="LVIVD repeat-containing protein" evidence="1">
    <location>
        <begin position="23"/>
        <end position="251"/>
    </location>
</feature>
<sequence length="251" mass="28070">MQINFFSRYWLLLLLACGACNSNDSLSPSGNSETGNGQGGSMARFAITGNFLYTVDDSRLQVYDIATETDPVAKKKIDLGLGIETIFPYGENLFIGSQSGMYIFDITQPQEPRKLSMYEHQVACDPVVTDGRYAYITLRTGTVCQMAINELHVVDVQNLEQPELLKRYPMVNPMGLAIQNERLYVCDDGIKVYDATDVLQLELLQHHKIEAFDIILLHNNLLVVGSDGFYQYSIETDKLVLLSRIPVTPAS</sequence>
<dbReference type="InterPro" id="IPR013211">
    <property type="entry name" value="LVIVD"/>
</dbReference>
<dbReference type="EMBL" id="VRTY01000133">
    <property type="protein sequence ID" value="TXK25019.1"/>
    <property type="molecule type" value="Genomic_DNA"/>
</dbReference>
<organism evidence="2 3">
    <name type="scientific">Pontibacter qinzhouensis</name>
    <dbReference type="NCBI Taxonomy" id="2603253"/>
    <lineage>
        <taxon>Bacteria</taxon>
        <taxon>Pseudomonadati</taxon>
        <taxon>Bacteroidota</taxon>
        <taxon>Cytophagia</taxon>
        <taxon>Cytophagales</taxon>
        <taxon>Hymenobacteraceae</taxon>
        <taxon>Pontibacter</taxon>
    </lineage>
</organism>